<feature type="domain" description="NAD(P)-binding" evidence="4">
    <location>
        <begin position="4"/>
        <end position="311"/>
    </location>
</feature>
<dbReference type="SUPFAM" id="SSF51735">
    <property type="entry name" value="NAD(P)-binding Rossmann-fold domains"/>
    <property type="match status" value="1"/>
</dbReference>
<keyword evidence="2" id="KW-0520">NAD</keyword>
<dbReference type="Proteomes" id="UP000269721">
    <property type="component" value="Unassembled WGS sequence"/>
</dbReference>
<protein>
    <recommendedName>
        <fullName evidence="4">NAD(P)-binding domain-containing protein</fullName>
    </recommendedName>
</protein>
<name>A0A4P9WAS6_9FUNG</name>
<dbReference type="Gene3D" id="3.40.50.720">
    <property type="entry name" value="NAD(P)-binding Rossmann-like Domain"/>
    <property type="match status" value="1"/>
</dbReference>
<evidence type="ECO:0000259" key="4">
    <source>
        <dbReference type="Pfam" id="PF16363"/>
    </source>
</evidence>
<dbReference type="AlphaFoldDB" id="A0A4P9WAS6"/>
<evidence type="ECO:0000313" key="6">
    <source>
        <dbReference type="Proteomes" id="UP000269721"/>
    </source>
</evidence>
<sequence length="376" mass="41048">MKVLVTGGAGFIGSHTAEALLTRGNSVVVVDEMNDYYNVRQKEENLLILCATAEKHGSRFKFYRADCSDARQMETIFAAERPDIICHLAARAGVRPSIADPFLYVQANVTGTVTMLEMAHRFKVKNFVYASSSSVYGSNTKVPFAESDPTEKPVSPYAATKKACELMAQTYHHLYGIPCTGLRFFTVYGPRGRPDMAPLMFVDKISRGVPINRFGDGSSSRDYTYIADIVSGILASIDNPHPCEVFNLGNSGVVRLSHFISVVEAAVGKKAVINVLPDQPGDVPTTFADLTKSARQLGYRPTTSIEAGIRKLVEWYAAQAQRRESGETASAVKGYSWGEAKVSPTRRDVEEAAVCGEERMLTPPPSPPLSEEMDTA</sequence>
<dbReference type="InterPro" id="IPR016040">
    <property type="entry name" value="NAD(P)-bd_dom"/>
</dbReference>
<dbReference type="PANTHER" id="PTHR43574">
    <property type="entry name" value="EPIMERASE-RELATED"/>
    <property type="match status" value="1"/>
</dbReference>
<feature type="region of interest" description="Disordered" evidence="3">
    <location>
        <begin position="353"/>
        <end position="376"/>
    </location>
</feature>
<dbReference type="EMBL" id="KZ996555">
    <property type="protein sequence ID" value="RKO88675.1"/>
    <property type="molecule type" value="Genomic_DNA"/>
</dbReference>
<keyword evidence="6" id="KW-1185">Reference proteome</keyword>
<dbReference type="Gene3D" id="3.90.25.10">
    <property type="entry name" value="UDP-galactose 4-epimerase, domain 1"/>
    <property type="match status" value="1"/>
</dbReference>
<organism evidence="5 6">
    <name type="scientific">Blyttiomyces helicus</name>
    <dbReference type="NCBI Taxonomy" id="388810"/>
    <lineage>
        <taxon>Eukaryota</taxon>
        <taxon>Fungi</taxon>
        <taxon>Fungi incertae sedis</taxon>
        <taxon>Chytridiomycota</taxon>
        <taxon>Chytridiomycota incertae sedis</taxon>
        <taxon>Chytridiomycetes</taxon>
        <taxon>Chytridiomycetes incertae sedis</taxon>
        <taxon>Blyttiomyces</taxon>
    </lineage>
</organism>
<accession>A0A4P9WAS6</accession>
<comment type="similarity">
    <text evidence="1">Belongs to the NAD(P)-dependent epimerase/dehydratase family.</text>
</comment>
<reference evidence="6" key="1">
    <citation type="journal article" date="2018" name="Nat. Microbiol.">
        <title>Leveraging single-cell genomics to expand the fungal tree of life.</title>
        <authorList>
            <person name="Ahrendt S.R."/>
            <person name="Quandt C.A."/>
            <person name="Ciobanu D."/>
            <person name="Clum A."/>
            <person name="Salamov A."/>
            <person name="Andreopoulos B."/>
            <person name="Cheng J.F."/>
            <person name="Woyke T."/>
            <person name="Pelin A."/>
            <person name="Henrissat B."/>
            <person name="Reynolds N.K."/>
            <person name="Benny G.L."/>
            <person name="Smith M.E."/>
            <person name="James T.Y."/>
            <person name="Grigoriev I.V."/>
        </authorList>
    </citation>
    <scope>NUCLEOTIDE SEQUENCE [LARGE SCALE GENOMIC DNA]</scope>
</reference>
<evidence type="ECO:0000256" key="1">
    <source>
        <dbReference type="ARBA" id="ARBA00007637"/>
    </source>
</evidence>
<evidence type="ECO:0000256" key="3">
    <source>
        <dbReference type="SAM" id="MobiDB-lite"/>
    </source>
</evidence>
<dbReference type="OrthoDB" id="202470at2759"/>
<dbReference type="InterPro" id="IPR036291">
    <property type="entry name" value="NAD(P)-bd_dom_sf"/>
</dbReference>
<dbReference type="Pfam" id="PF16363">
    <property type="entry name" value="GDP_Man_Dehyd"/>
    <property type="match status" value="1"/>
</dbReference>
<evidence type="ECO:0000256" key="2">
    <source>
        <dbReference type="ARBA" id="ARBA00023027"/>
    </source>
</evidence>
<dbReference type="PRINTS" id="PR01713">
    <property type="entry name" value="NUCEPIMERASE"/>
</dbReference>
<proteinExistence type="inferred from homology"/>
<gene>
    <name evidence="5" type="ORF">BDK51DRAFT_24884</name>
</gene>
<evidence type="ECO:0000313" key="5">
    <source>
        <dbReference type="EMBL" id="RKO88675.1"/>
    </source>
</evidence>